<evidence type="ECO:0000313" key="10">
    <source>
        <dbReference type="Proteomes" id="UP000247498"/>
    </source>
</evidence>
<evidence type="ECO:0000256" key="5">
    <source>
        <dbReference type="ARBA" id="ARBA00022917"/>
    </source>
</evidence>
<dbReference type="Gene3D" id="3.90.1300.10">
    <property type="entry name" value="Amidase signature (AS) domain"/>
    <property type="match status" value="1"/>
</dbReference>
<name>A0A2V0P091_9CHLO</name>
<dbReference type="EMBL" id="BDRX01000039">
    <property type="protein sequence ID" value="GBF93284.1"/>
    <property type="molecule type" value="Genomic_DNA"/>
</dbReference>
<dbReference type="InParanoid" id="A0A2V0P091"/>
<evidence type="ECO:0000256" key="3">
    <source>
        <dbReference type="ARBA" id="ARBA00022741"/>
    </source>
</evidence>
<dbReference type="GO" id="GO:0032543">
    <property type="term" value="P:mitochondrial translation"/>
    <property type="evidence" value="ECO:0007669"/>
    <property type="project" value="UniProtKB-UniRule"/>
</dbReference>
<evidence type="ECO:0000259" key="8">
    <source>
        <dbReference type="Pfam" id="PF01425"/>
    </source>
</evidence>
<keyword evidence="7" id="KW-0150">Chloroplast</keyword>
<dbReference type="InterPro" id="IPR000120">
    <property type="entry name" value="Amidase"/>
</dbReference>
<dbReference type="NCBIfam" id="TIGR00132">
    <property type="entry name" value="gatA"/>
    <property type="match status" value="1"/>
</dbReference>
<dbReference type="InterPro" id="IPR023631">
    <property type="entry name" value="Amidase_dom"/>
</dbReference>
<feature type="active site" description="Charge relay system" evidence="7">
    <location>
        <position position="81"/>
    </location>
</feature>
<feature type="active site" description="Charge relay system" evidence="7">
    <location>
        <position position="156"/>
    </location>
</feature>
<dbReference type="EC" id="6.3.5.7" evidence="7"/>
<dbReference type="PANTHER" id="PTHR11895:SF7">
    <property type="entry name" value="GLUTAMYL-TRNA(GLN) AMIDOTRANSFERASE SUBUNIT A, MITOCHONDRIAL"/>
    <property type="match status" value="1"/>
</dbReference>
<dbReference type="PANTHER" id="PTHR11895">
    <property type="entry name" value="TRANSAMIDASE"/>
    <property type="match status" value="1"/>
</dbReference>
<dbReference type="GO" id="GO:0016740">
    <property type="term" value="F:transferase activity"/>
    <property type="evidence" value="ECO:0007669"/>
    <property type="project" value="UniProtKB-KW"/>
</dbReference>
<keyword evidence="9" id="KW-0808">Transferase</keyword>
<dbReference type="AlphaFoldDB" id="A0A2V0P091"/>
<keyword evidence="3 7" id="KW-0547">Nucleotide-binding</keyword>
<proteinExistence type="inferred from homology"/>
<dbReference type="GO" id="GO:0030956">
    <property type="term" value="C:glutamyl-tRNA(Gln) amidotransferase complex"/>
    <property type="evidence" value="ECO:0007669"/>
    <property type="project" value="UniProtKB-UniRule"/>
</dbReference>
<evidence type="ECO:0000256" key="4">
    <source>
        <dbReference type="ARBA" id="ARBA00022840"/>
    </source>
</evidence>
<dbReference type="STRING" id="307507.A0A2V0P091"/>
<dbReference type="GO" id="GO:0005739">
    <property type="term" value="C:mitochondrion"/>
    <property type="evidence" value="ECO:0007669"/>
    <property type="project" value="UniProtKB-SubCell"/>
</dbReference>
<evidence type="ECO:0000256" key="7">
    <source>
        <dbReference type="HAMAP-Rule" id="MF_03150"/>
    </source>
</evidence>
<dbReference type="InterPro" id="IPR020556">
    <property type="entry name" value="Amidase_CS"/>
</dbReference>
<keyword evidence="7" id="KW-0496">Mitochondrion</keyword>
<dbReference type="InterPro" id="IPR036928">
    <property type="entry name" value="AS_sf"/>
</dbReference>
<comment type="miscellaneous">
    <text evidence="7">This protein may be expected to contain an N-terminal transit peptide but none has been predicted.</text>
</comment>
<feature type="active site" description="Acyl-ester intermediate" evidence="7">
    <location>
        <position position="180"/>
    </location>
</feature>
<dbReference type="FunCoup" id="A0A2V0P091">
    <property type="interactions" value="1581"/>
</dbReference>
<dbReference type="GO" id="GO:0005524">
    <property type="term" value="F:ATP binding"/>
    <property type="evidence" value="ECO:0007669"/>
    <property type="project" value="UniProtKB-KW"/>
</dbReference>
<keyword evidence="5 7" id="KW-0648">Protein biosynthesis</keyword>
<organism evidence="9 10">
    <name type="scientific">Raphidocelis subcapitata</name>
    <dbReference type="NCBI Taxonomy" id="307507"/>
    <lineage>
        <taxon>Eukaryota</taxon>
        <taxon>Viridiplantae</taxon>
        <taxon>Chlorophyta</taxon>
        <taxon>core chlorophytes</taxon>
        <taxon>Chlorophyceae</taxon>
        <taxon>CS clade</taxon>
        <taxon>Sphaeropleales</taxon>
        <taxon>Selenastraceae</taxon>
        <taxon>Raphidocelis</taxon>
    </lineage>
</organism>
<dbReference type="GO" id="GO:0009570">
    <property type="term" value="C:chloroplast stroma"/>
    <property type="evidence" value="ECO:0007669"/>
    <property type="project" value="UniProtKB-SubCell"/>
</dbReference>
<dbReference type="Proteomes" id="UP000247498">
    <property type="component" value="Unassembled WGS sequence"/>
</dbReference>
<dbReference type="PROSITE" id="PS00571">
    <property type="entry name" value="AMIDASES"/>
    <property type="match status" value="1"/>
</dbReference>
<gene>
    <name evidence="7" type="primary">GATA</name>
    <name evidence="9" type="ORF">Rsub_06016</name>
</gene>
<dbReference type="GO" id="GO:0070681">
    <property type="term" value="P:glutaminyl-tRNAGln biosynthesis via transamidation"/>
    <property type="evidence" value="ECO:0007669"/>
    <property type="project" value="UniProtKB-UniRule"/>
</dbReference>
<keyword evidence="10" id="KW-1185">Reference proteome</keyword>
<evidence type="ECO:0000256" key="6">
    <source>
        <dbReference type="ARBA" id="ARBA00047407"/>
    </source>
</evidence>
<keyword evidence="4 7" id="KW-0067">ATP-binding</keyword>
<protein>
    <recommendedName>
        <fullName evidence="7">Glutamyl-tRNA(Gln) amidotransferase subunit A, chloroplastic/mitochondrial</fullName>
        <shortName evidence="7">Glu-AdT subunit A</shortName>
        <ecNumber evidence="7">6.3.5.7</ecNumber>
    </recommendedName>
</protein>
<dbReference type="GO" id="GO:0050567">
    <property type="term" value="F:glutaminyl-tRNA synthase (glutamine-hydrolyzing) activity"/>
    <property type="evidence" value="ECO:0007669"/>
    <property type="project" value="UniProtKB-UniRule"/>
</dbReference>
<comment type="subcellular location">
    <subcellularLocation>
        <location evidence="7">Mitochondrion</location>
    </subcellularLocation>
    <subcellularLocation>
        <location evidence="7">Plastid</location>
        <location evidence="7">Chloroplast stroma</location>
    </subcellularLocation>
</comment>
<feature type="domain" description="Amidase" evidence="8">
    <location>
        <begin position="26"/>
        <end position="482"/>
    </location>
</feature>
<keyword evidence="7" id="KW-0934">Plastid</keyword>
<evidence type="ECO:0000313" key="9">
    <source>
        <dbReference type="EMBL" id="GBF93284.1"/>
    </source>
</evidence>
<dbReference type="HAMAP" id="MF_00120">
    <property type="entry name" value="GatA"/>
    <property type="match status" value="1"/>
</dbReference>
<comment type="similarity">
    <text evidence="1 7">Belongs to the amidase family. GatA subfamily.</text>
</comment>
<comment type="subunit">
    <text evidence="7">Subunit of the heterotrimeric GatCAB amidotransferase (AdT) complex, composed of A, B and C subunits.</text>
</comment>
<reference evidence="9 10" key="1">
    <citation type="journal article" date="2018" name="Sci. Rep.">
        <title>Raphidocelis subcapitata (=Pseudokirchneriella subcapitata) provides an insight into genome evolution and environmental adaptations in the Sphaeropleales.</title>
        <authorList>
            <person name="Suzuki S."/>
            <person name="Yamaguchi H."/>
            <person name="Nakajima N."/>
            <person name="Kawachi M."/>
        </authorList>
    </citation>
    <scope>NUCLEOTIDE SEQUENCE [LARGE SCALE GENOMIC DNA]</scope>
    <source>
        <strain evidence="9 10">NIES-35</strain>
    </source>
</reference>
<sequence>MAPRAARSLVRELQQQVAGRQRSAVEVARDYLDRIRSVEGEVGAFITVDEAHALAQAEAIDARIAAGQDAGPLAGVPIAVKDNICTRGLRTTAGSKVLECYVPPFDATAVERLRAAGAVIVGKTNMDEFGMGSSTENSAYKPTRNPWDLARVPGGSSGGSAAAVAAGQAAAALGSDTGGSIRQPAHFCGVVGLKPSYGRVSRYGLVAYASSLDVVGPLAGSVEDAARLLTAMAGHDARDSSSSQEPSVDFAAALQPLDRLPSRPLAGKRVGVIAQTMGAGVSAGVAAAVQGAIKQLEALGAEVEEVSLPSFDAGLPAYYVLALSEASSNLSRYDGIRYGLRSPEESGLKQLYEATRGAGLGAEVKRRILMGTYALSAGYYDAYYQRAQKVRTLVQRDMTSALQRFDFLVSPAAPTPAYKLGEKSSDPLEMYKGDLMTVNLNLAGLPAVVLPCGLAGPDSPGAPGLPVGLQMVGRMFGEAELLAAAHVFEQTAGALAGAAPAVAAGAAAAPARR</sequence>
<dbReference type="OrthoDB" id="421993at2759"/>
<evidence type="ECO:0000256" key="2">
    <source>
        <dbReference type="ARBA" id="ARBA00022598"/>
    </source>
</evidence>
<dbReference type="InterPro" id="IPR004412">
    <property type="entry name" value="GatA"/>
</dbReference>
<dbReference type="SUPFAM" id="SSF75304">
    <property type="entry name" value="Amidase signature (AS) enzymes"/>
    <property type="match status" value="1"/>
</dbReference>
<evidence type="ECO:0000256" key="1">
    <source>
        <dbReference type="ARBA" id="ARBA00008069"/>
    </source>
</evidence>
<comment type="function">
    <text evidence="7">Allows the formation of correctly charged Gln-tRNA(Gln) through the transamidation of misacylated Glu-tRNA(Gln) in chloroplasts and mitochondria. The reaction takes place in the presence of glutamine and ATP through an activated gamma-phospho-Glu-tRNA(Gln).</text>
</comment>
<comment type="catalytic activity">
    <reaction evidence="6 7">
        <text>L-glutamyl-tRNA(Gln) + L-glutamine + ATP + H2O = L-glutaminyl-tRNA(Gln) + L-glutamate + ADP + phosphate + H(+)</text>
        <dbReference type="Rhea" id="RHEA:17521"/>
        <dbReference type="Rhea" id="RHEA-COMP:9681"/>
        <dbReference type="Rhea" id="RHEA-COMP:9684"/>
        <dbReference type="ChEBI" id="CHEBI:15377"/>
        <dbReference type="ChEBI" id="CHEBI:15378"/>
        <dbReference type="ChEBI" id="CHEBI:29985"/>
        <dbReference type="ChEBI" id="CHEBI:30616"/>
        <dbReference type="ChEBI" id="CHEBI:43474"/>
        <dbReference type="ChEBI" id="CHEBI:58359"/>
        <dbReference type="ChEBI" id="CHEBI:78520"/>
        <dbReference type="ChEBI" id="CHEBI:78521"/>
        <dbReference type="ChEBI" id="CHEBI:456216"/>
        <dbReference type="EC" id="6.3.5.7"/>
    </reaction>
</comment>
<comment type="caution">
    <text evidence="9">The sequence shown here is derived from an EMBL/GenBank/DDBJ whole genome shotgun (WGS) entry which is preliminary data.</text>
</comment>
<keyword evidence="2 7" id="KW-0436">Ligase</keyword>
<accession>A0A2V0P091</accession>
<dbReference type="Pfam" id="PF01425">
    <property type="entry name" value="Amidase"/>
    <property type="match status" value="1"/>
</dbReference>